<proteinExistence type="predicted"/>
<name>A0ABR0UK74_REHGL</name>
<organism evidence="2 3">
    <name type="scientific">Rehmannia glutinosa</name>
    <name type="common">Chinese foxglove</name>
    <dbReference type="NCBI Taxonomy" id="99300"/>
    <lineage>
        <taxon>Eukaryota</taxon>
        <taxon>Viridiplantae</taxon>
        <taxon>Streptophyta</taxon>
        <taxon>Embryophyta</taxon>
        <taxon>Tracheophyta</taxon>
        <taxon>Spermatophyta</taxon>
        <taxon>Magnoliopsida</taxon>
        <taxon>eudicotyledons</taxon>
        <taxon>Gunneridae</taxon>
        <taxon>Pentapetalae</taxon>
        <taxon>asterids</taxon>
        <taxon>lamiids</taxon>
        <taxon>Lamiales</taxon>
        <taxon>Orobanchaceae</taxon>
        <taxon>Rehmannieae</taxon>
        <taxon>Rehmannia</taxon>
    </lineage>
</organism>
<keyword evidence="3" id="KW-1185">Reference proteome</keyword>
<sequence length="180" mass="19070">MANISSISSNFFKKPFLLYSSTKPFHTLSIPLFNIAQSFGPLFASLLDRVLAHDPSGVPEISKPGFTAAPPLHNPGMLPELPQITNVLELDTIPPEKPADPPPLSPGPNPGPEFPSPPTPSPPMPEGPKPPMPSPPGEPEAFPPDVTPPKPPEPGLPHLINPDSAPPFMGSDGLVFLVER</sequence>
<feature type="region of interest" description="Disordered" evidence="1">
    <location>
        <begin position="76"/>
        <end position="180"/>
    </location>
</feature>
<gene>
    <name evidence="2" type="ORF">DH2020_043554</name>
</gene>
<dbReference type="EMBL" id="JABTTQ020002658">
    <property type="protein sequence ID" value="KAK6122701.1"/>
    <property type="molecule type" value="Genomic_DNA"/>
</dbReference>
<evidence type="ECO:0000256" key="1">
    <source>
        <dbReference type="SAM" id="MobiDB-lite"/>
    </source>
</evidence>
<dbReference type="Proteomes" id="UP001318860">
    <property type="component" value="Unassembled WGS sequence"/>
</dbReference>
<accession>A0ABR0UK74</accession>
<protein>
    <submittedName>
        <fullName evidence="2">Uncharacterized protein</fullName>
    </submittedName>
</protein>
<comment type="caution">
    <text evidence="2">The sequence shown here is derived from an EMBL/GenBank/DDBJ whole genome shotgun (WGS) entry which is preliminary data.</text>
</comment>
<reference evidence="2 3" key="1">
    <citation type="journal article" date="2021" name="Comput. Struct. Biotechnol. J.">
        <title>De novo genome assembly of the potent medicinal plant Rehmannia glutinosa using nanopore technology.</title>
        <authorList>
            <person name="Ma L."/>
            <person name="Dong C."/>
            <person name="Song C."/>
            <person name="Wang X."/>
            <person name="Zheng X."/>
            <person name="Niu Y."/>
            <person name="Chen S."/>
            <person name="Feng W."/>
        </authorList>
    </citation>
    <scope>NUCLEOTIDE SEQUENCE [LARGE SCALE GENOMIC DNA]</scope>
    <source>
        <strain evidence="2">DH-2019</strain>
    </source>
</reference>
<evidence type="ECO:0000313" key="2">
    <source>
        <dbReference type="EMBL" id="KAK6122701.1"/>
    </source>
</evidence>
<feature type="compositionally biased region" description="Pro residues" evidence="1">
    <location>
        <begin position="100"/>
        <end position="155"/>
    </location>
</feature>
<evidence type="ECO:0000313" key="3">
    <source>
        <dbReference type="Proteomes" id="UP001318860"/>
    </source>
</evidence>
<dbReference type="PRINTS" id="PR01217">
    <property type="entry name" value="PRICHEXTENSN"/>
</dbReference>